<dbReference type="AlphaFoldDB" id="A0A2I4EZ04"/>
<evidence type="ECO:0000313" key="1">
    <source>
        <dbReference type="Proteomes" id="UP000235220"/>
    </source>
</evidence>
<dbReference type="Pfam" id="PF05097">
    <property type="entry name" value="DUF688"/>
    <property type="match status" value="1"/>
</dbReference>
<dbReference type="GeneID" id="108994015"/>
<sequence>MGSSEPAESCEASSIPKLSFLSLSSKLAESSPAGMLTPPPQTVTASIPFQWEEAPGKPRPCAADSKPKISARTLELPPRLLISEIKAANMPSPTTVLDGPYVLGGRPVSHSHRFSMIRSSTVEDLHCGRSAPAPKEKGGGVHFGSMRWGSFGKINKEALNGSFRFSSSVVNGHHGGGDDSNTTKVKITRVRRRRSVMSLADTSSNLLATIYESVKQVVPWRSRR</sequence>
<name>A0A2I4EZ04_JUGRE</name>
<gene>
    <name evidence="2" type="primary">LOC108994015</name>
</gene>
<dbReference type="STRING" id="51240.A0A2I4EZ04"/>
<proteinExistence type="predicted"/>
<dbReference type="PANTHER" id="PTHR34371">
    <property type="entry name" value="OS01G0551000 PROTEIN"/>
    <property type="match status" value="1"/>
</dbReference>
<dbReference type="PANTHER" id="PTHR34371:SF6">
    <property type="entry name" value="MEMBRANE-ASSOCIATED KINASE REGULATOR 6"/>
    <property type="match status" value="1"/>
</dbReference>
<evidence type="ECO:0000313" key="2">
    <source>
        <dbReference type="RefSeq" id="XP_018824630.1"/>
    </source>
</evidence>
<protein>
    <submittedName>
        <fullName evidence="2">Uncharacterized protein At4g00950-like</fullName>
    </submittedName>
</protein>
<keyword evidence="1" id="KW-1185">Reference proteome</keyword>
<accession>A0A2I4EZ04</accession>
<reference evidence="2" key="1">
    <citation type="submission" date="2025-08" db="UniProtKB">
        <authorList>
            <consortium name="RefSeq"/>
        </authorList>
    </citation>
    <scope>IDENTIFICATION</scope>
    <source>
        <tissue evidence="2">Leaves</tissue>
    </source>
</reference>
<dbReference type="Proteomes" id="UP000235220">
    <property type="component" value="Chromosome 13"/>
</dbReference>
<organism evidence="1 2">
    <name type="scientific">Juglans regia</name>
    <name type="common">English walnut</name>
    <dbReference type="NCBI Taxonomy" id="51240"/>
    <lineage>
        <taxon>Eukaryota</taxon>
        <taxon>Viridiplantae</taxon>
        <taxon>Streptophyta</taxon>
        <taxon>Embryophyta</taxon>
        <taxon>Tracheophyta</taxon>
        <taxon>Spermatophyta</taxon>
        <taxon>Magnoliopsida</taxon>
        <taxon>eudicotyledons</taxon>
        <taxon>Gunneridae</taxon>
        <taxon>Pentapetalae</taxon>
        <taxon>rosids</taxon>
        <taxon>fabids</taxon>
        <taxon>Fagales</taxon>
        <taxon>Juglandaceae</taxon>
        <taxon>Juglans</taxon>
    </lineage>
</organism>
<dbReference type="FunCoup" id="A0A2I4EZ04">
    <property type="interactions" value="56"/>
</dbReference>
<dbReference type="OrthoDB" id="1934555at2759"/>
<dbReference type="Gramene" id="Jr13_23390_p1">
    <property type="protein sequence ID" value="cds.Jr13_23390_p1"/>
    <property type="gene ID" value="Jr13_23390"/>
</dbReference>
<dbReference type="KEGG" id="jre:108994015"/>
<dbReference type="InterPro" id="IPR007789">
    <property type="entry name" value="DUF688"/>
</dbReference>
<dbReference type="RefSeq" id="XP_018824630.1">
    <property type="nucleotide sequence ID" value="XM_018969085.2"/>
</dbReference>